<proteinExistence type="predicted"/>
<dbReference type="SUPFAM" id="SSF50475">
    <property type="entry name" value="FMN-binding split barrel"/>
    <property type="match status" value="1"/>
</dbReference>
<dbReference type="Gene3D" id="2.30.110.10">
    <property type="entry name" value="Electron Transport, Fmn-binding Protein, Chain A"/>
    <property type="match status" value="1"/>
</dbReference>
<organism evidence="3 4">
    <name type="scientific">Actinacidiphila epipremni</name>
    <dbReference type="NCBI Taxonomy" id="2053013"/>
    <lineage>
        <taxon>Bacteria</taxon>
        <taxon>Bacillati</taxon>
        <taxon>Actinomycetota</taxon>
        <taxon>Actinomycetes</taxon>
        <taxon>Kitasatosporales</taxon>
        <taxon>Streptomycetaceae</taxon>
        <taxon>Actinacidiphila</taxon>
    </lineage>
</organism>
<comment type="caution">
    <text evidence="3">The sequence shown here is derived from an EMBL/GenBank/DDBJ whole genome shotgun (WGS) entry which is preliminary data.</text>
</comment>
<evidence type="ECO:0000313" key="4">
    <source>
        <dbReference type="Proteomes" id="UP000734511"/>
    </source>
</evidence>
<feature type="domain" description="Flavin reductase like" evidence="2">
    <location>
        <begin position="24"/>
        <end position="165"/>
    </location>
</feature>
<dbReference type="EMBL" id="JAATEJ010000009">
    <property type="protein sequence ID" value="NJP44517.1"/>
    <property type="molecule type" value="Genomic_DNA"/>
</dbReference>
<protein>
    <submittedName>
        <fullName evidence="3">Flavin reductase family protein</fullName>
    </submittedName>
</protein>
<evidence type="ECO:0000259" key="2">
    <source>
        <dbReference type="SMART" id="SM00903"/>
    </source>
</evidence>
<evidence type="ECO:0000256" key="1">
    <source>
        <dbReference type="ARBA" id="ARBA00023002"/>
    </source>
</evidence>
<dbReference type="Pfam" id="PF01613">
    <property type="entry name" value="Flavin_Reduct"/>
    <property type="match status" value="1"/>
</dbReference>
<dbReference type="InterPro" id="IPR002563">
    <property type="entry name" value="Flavin_Rdtase-like_dom"/>
</dbReference>
<gene>
    <name evidence="3" type="ORF">HCN08_14090</name>
</gene>
<accession>A0ABX0ZPP4</accession>
<dbReference type="InterPro" id="IPR012349">
    <property type="entry name" value="Split_barrel_FMN-bd"/>
</dbReference>
<reference evidence="3 4" key="1">
    <citation type="submission" date="2020-03" db="EMBL/GenBank/DDBJ databases">
        <title>WGS of actinomycetes isolated from Thailand.</title>
        <authorList>
            <person name="Thawai C."/>
        </authorList>
    </citation>
    <scope>NUCLEOTIDE SEQUENCE [LARGE SCALE GENOMIC DNA]</scope>
    <source>
        <strain evidence="3 4">PRB2-1</strain>
    </source>
</reference>
<dbReference type="SMART" id="SM00903">
    <property type="entry name" value="Flavin_Reduct"/>
    <property type="match status" value="1"/>
</dbReference>
<dbReference type="PANTHER" id="PTHR30466">
    <property type="entry name" value="FLAVIN REDUCTASE"/>
    <property type="match status" value="1"/>
</dbReference>
<dbReference type="InterPro" id="IPR050268">
    <property type="entry name" value="NADH-dep_flavin_reductase"/>
</dbReference>
<sequence length="171" mass="17583">MTALAPGAAEVPGAVGGQELRQLMRRWATGAAVVTGGSPAEPVGCTVNALTSVSLDPPLLLISLASSSNTLAGVLRHGSFAVNVLAWRQRWLASRFAAVGDRFAGVDYRLVHGVPVLTGTVAAAVCRVVRTVTVADHVLVLGSPHWSRRAEDAAPVVLLDGEYGTAGPGRA</sequence>
<dbReference type="Proteomes" id="UP000734511">
    <property type="component" value="Unassembled WGS sequence"/>
</dbReference>
<dbReference type="PANTHER" id="PTHR30466:SF1">
    <property type="entry name" value="FMN REDUCTASE (NADH) RUTF"/>
    <property type="match status" value="1"/>
</dbReference>
<name>A0ABX0ZPP4_9ACTN</name>
<keyword evidence="1" id="KW-0560">Oxidoreductase</keyword>
<dbReference type="RefSeq" id="WP_167983383.1">
    <property type="nucleotide sequence ID" value="NZ_JAATEJ010000009.1"/>
</dbReference>
<evidence type="ECO:0000313" key="3">
    <source>
        <dbReference type="EMBL" id="NJP44517.1"/>
    </source>
</evidence>
<keyword evidence="4" id="KW-1185">Reference proteome</keyword>